<dbReference type="GO" id="GO:0008841">
    <property type="term" value="F:dihydrofolate synthase activity"/>
    <property type="evidence" value="ECO:0007669"/>
    <property type="project" value="TreeGrafter"/>
</dbReference>
<protein>
    <recommendedName>
        <fullName evidence="3">tetrahydrofolate synthase</fullName>
        <ecNumber evidence="3">6.3.2.17</ecNumber>
    </recommendedName>
    <alternativeName>
        <fullName evidence="9">Tetrahydrofolylpolyglutamate synthase</fullName>
    </alternativeName>
</protein>
<evidence type="ECO:0000256" key="7">
    <source>
        <dbReference type="ARBA" id="ARBA00022840"/>
    </source>
</evidence>
<dbReference type="Pfam" id="PF02875">
    <property type="entry name" value="Mur_ligase_C"/>
    <property type="match status" value="1"/>
</dbReference>
<evidence type="ECO:0000259" key="13">
    <source>
        <dbReference type="Pfam" id="PF08245"/>
    </source>
</evidence>
<keyword evidence="15" id="KW-1185">Reference proteome</keyword>
<comment type="caution">
    <text evidence="14">The sequence shown here is derived from an EMBL/GenBank/DDBJ whole genome shotgun (WGS) entry which is preliminary data.</text>
</comment>
<evidence type="ECO:0000259" key="12">
    <source>
        <dbReference type="Pfam" id="PF02875"/>
    </source>
</evidence>
<dbReference type="InterPro" id="IPR036565">
    <property type="entry name" value="Mur-like_cat_sf"/>
</dbReference>
<dbReference type="InterPro" id="IPR004101">
    <property type="entry name" value="Mur_ligase_C"/>
</dbReference>
<dbReference type="InterPro" id="IPR001645">
    <property type="entry name" value="Folylpolyglutamate_synth"/>
</dbReference>
<dbReference type="EC" id="6.3.2.17" evidence="3"/>
<dbReference type="FunFam" id="3.40.1190.10:FF:000011">
    <property type="entry name" value="Folylpolyglutamate synthase/dihydrofolate synthase"/>
    <property type="match status" value="1"/>
</dbReference>
<dbReference type="SUPFAM" id="SSF53244">
    <property type="entry name" value="MurD-like peptide ligases, peptide-binding domain"/>
    <property type="match status" value="1"/>
</dbReference>
<evidence type="ECO:0000256" key="10">
    <source>
        <dbReference type="ARBA" id="ARBA00047493"/>
    </source>
</evidence>
<evidence type="ECO:0000256" key="11">
    <source>
        <dbReference type="PIRNR" id="PIRNR001563"/>
    </source>
</evidence>
<evidence type="ECO:0000313" key="15">
    <source>
        <dbReference type="Proteomes" id="UP000287247"/>
    </source>
</evidence>
<keyword evidence="6 11" id="KW-0547">Nucleotide-binding</keyword>
<dbReference type="PANTHER" id="PTHR11136">
    <property type="entry name" value="FOLYLPOLYGLUTAMATE SYNTHASE-RELATED"/>
    <property type="match status" value="1"/>
</dbReference>
<name>A0A401ICL5_APHSA</name>
<dbReference type="Gene3D" id="3.90.190.20">
    <property type="entry name" value="Mur ligase, C-terminal domain"/>
    <property type="match status" value="1"/>
</dbReference>
<gene>
    <name evidence="14" type="ORF">AsFPU1_0301</name>
</gene>
<keyword evidence="4 11" id="KW-0436">Ligase</keyword>
<dbReference type="PIRSF" id="PIRSF001563">
    <property type="entry name" value="Folylpolyglu_synth"/>
    <property type="match status" value="1"/>
</dbReference>
<dbReference type="InterPro" id="IPR013221">
    <property type="entry name" value="Mur_ligase_cen"/>
</dbReference>
<dbReference type="AlphaFoldDB" id="A0A401ICL5"/>
<dbReference type="PROSITE" id="PS01011">
    <property type="entry name" value="FOLYLPOLYGLU_SYNT_1"/>
    <property type="match status" value="1"/>
</dbReference>
<dbReference type="GO" id="GO:0046872">
    <property type="term" value="F:metal ion binding"/>
    <property type="evidence" value="ECO:0007669"/>
    <property type="project" value="UniProtKB-KW"/>
</dbReference>
<dbReference type="RefSeq" id="WP_124977730.1">
    <property type="nucleotide sequence ID" value="NZ_BDQK01000001.1"/>
</dbReference>
<dbReference type="Proteomes" id="UP000287247">
    <property type="component" value="Unassembled WGS sequence"/>
</dbReference>
<comment type="similarity">
    <text evidence="2 11">Belongs to the folylpolyglutamate synthase family.</text>
</comment>
<dbReference type="PANTHER" id="PTHR11136:SF0">
    <property type="entry name" value="DIHYDROFOLATE SYNTHETASE-RELATED"/>
    <property type="match status" value="1"/>
</dbReference>
<sequence>MLIDSFLKSFQHLGVNLGLEPILNLLQNLGNPHHSIPIIHVGGTNGKGSVCAYLSSILTEAGYQVGRYTSPHLIDWTERICVNNQPISEIEFKAILTQIKRLINNFEESPTQFEVITAAAWVYFAQKKVDIAVIEVGLGGRLDSTNVCEHPLVSVITSISREHWQILGPTIGNIAQEKAGILKKNCPAVIGELPLEAEAVIKAKIEVLNCPVVWVKPALRITGLTHKTIVNSIDGVMGWEPILPLGFVSKSQINDHWAKYKEIEYPLSLLGDIQLSNSAIALETITILQQKGWNIPLIAIQKGMKKTQWLGRLQWRRWRNSHLLIDGAHNTASAEVLRQYVDSLDKEIIWVMGMLSTKEHDKIFQALLRSHDSLYLVPVPDYDSENTENLAKLAANICPKLDNIKTFTDVFSALEVAVNMPDKLIVLCGSLYLVGYFLKLTS</sequence>
<dbReference type="GO" id="GO:0005524">
    <property type="term" value="F:ATP binding"/>
    <property type="evidence" value="ECO:0007669"/>
    <property type="project" value="UniProtKB-KW"/>
</dbReference>
<dbReference type="InterPro" id="IPR036615">
    <property type="entry name" value="Mur_ligase_C_dom_sf"/>
</dbReference>
<dbReference type="SUPFAM" id="SSF53623">
    <property type="entry name" value="MurD-like peptide ligases, catalytic domain"/>
    <property type="match status" value="1"/>
</dbReference>
<keyword evidence="5" id="KW-0479">Metal-binding</keyword>
<dbReference type="OrthoDB" id="9809356at2"/>
<dbReference type="GO" id="GO:0004326">
    <property type="term" value="F:tetrahydrofolylpolyglutamate synthase activity"/>
    <property type="evidence" value="ECO:0007669"/>
    <property type="project" value="UniProtKB-EC"/>
</dbReference>
<evidence type="ECO:0000256" key="3">
    <source>
        <dbReference type="ARBA" id="ARBA00013025"/>
    </source>
</evidence>
<evidence type="ECO:0000256" key="9">
    <source>
        <dbReference type="ARBA" id="ARBA00030592"/>
    </source>
</evidence>
<dbReference type="Gene3D" id="3.40.1190.10">
    <property type="entry name" value="Mur-like, catalytic domain"/>
    <property type="match status" value="1"/>
</dbReference>
<evidence type="ECO:0000256" key="8">
    <source>
        <dbReference type="ARBA" id="ARBA00022842"/>
    </source>
</evidence>
<comment type="catalytic activity">
    <reaction evidence="10">
        <text>(6S)-5,6,7,8-tetrahydrofolyl-(gamma-L-Glu)(n) + L-glutamate + ATP = (6S)-5,6,7,8-tetrahydrofolyl-(gamma-L-Glu)(n+1) + ADP + phosphate + H(+)</text>
        <dbReference type="Rhea" id="RHEA:10580"/>
        <dbReference type="Rhea" id="RHEA-COMP:14738"/>
        <dbReference type="Rhea" id="RHEA-COMP:14740"/>
        <dbReference type="ChEBI" id="CHEBI:15378"/>
        <dbReference type="ChEBI" id="CHEBI:29985"/>
        <dbReference type="ChEBI" id="CHEBI:30616"/>
        <dbReference type="ChEBI" id="CHEBI:43474"/>
        <dbReference type="ChEBI" id="CHEBI:141005"/>
        <dbReference type="ChEBI" id="CHEBI:456216"/>
        <dbReference type="EC" id="6.3.2.17"/>
    </reaction>
</comment>
<dbReference type="Pfam" id="PF08245">
    <property type="entry name" value="Mur_ligase_M"/>
    <property type="match status" value="1"/>
</dbReference>
<dbReference type="NCBIfam" id="TIGR01499">
    <property type="entry name" value="folC"/>
    <property type="match status" value="1"/>
</dbReference>
<dbReference type="EMBL" id="BDQK01000001">
    <property type="protein sequence ID" value="GBF78910.1"/>
    <property type="molecule type" value="Genomic_DNA"/>
</dbReference>
<evidence type="ECO:0000256" key="1">
    <source>
        <dbReference type="ARBA" id="ARBA00001946"/>
    </source>
</evidence>
<evidence type="ECO:0000256" key="4">
    <source>
        <dbReference type="ARBA" id="ARBA00022598"/>
    </source>
</evidence>
<dbReference type="InterPro" id="IPR018109">
    <property type="entry name" value="Folylpolyglutamate_synth_CS"/>
</dbReference>
<keyword evidence="8" id="KW-0460">Magnesium</keyword>
<reference evidence="15" key="1">
    <citation type="submission" date="2017-05" db="EMBL/GenBank/DDBJ databases">
        <title>Physiological properties and genetic analysis related to exopolysaccharide production of fresh-water unicellular cyanobacterium Aphanothece sacrum, Suizenji Nori, that has been cultured as a food source in Japan.</title>
        <authorList>
            <person name="Kanesaki Y."/>
            <person name="Yoshikawa S."/>
            <person name="Ohki K."/>
        </authorList>
    </citation>
    <scope>NUCLEOTIDE SEQUENCE [LARGE SCALE GENOMIC DNA]</scope>
    <source>
        <strain evidence="15">FPU1</strain>
    </source>
</reference>
<keyword evidence="7 11" id="KW-0067">ATP-binding</keyword>
<comment type="cofactor">
    <cofactor evidence="1">
        <name>Mg(2+)</name>
        <dbReference type="ChEBI" id="CHEBI:18420"/>
    </cofactor>
</comment>
<feature type="domain" description="Mur ligase C-terminal" evidence="12">
    <location>
        <begin position="311"/>
        <end position="430"/>
    </location>
</feature>
<evidence type="ECO:0000256" key="2">
    <source>
        <dbReference type="ARBA" id="ARBA00008276"/>
    </source>
</evidence>
<evidence type="ECO:0000256" key="6">
    <source>
        <dbReference type="ARBA" id="ARBA00022741"/>
    </source>
</evidence>
<accession>A0A401ICL5</accession>
<dbReference type="GO" id="GO:0005737">
    <property type="term" value="C:cytoplasm"/>
    <property type="evidence" value="ECO:0007669"/>
    <property type="project" value="TreeGrafter"/>
</dbReference>
<evidence type="ECO:0000256" key="5">
    <source>
        <dbReference type="ARBA" id="ARBA00022723"/>
    </source>
</evidence>
<proteinExistence type="inferred from homology"/>
<evidence type="ECO:0000313" key="14">
    <source>
        <dbReference type="EMBL" id="GBF78910.1"/>
    </source>
</evidence>
<organism evidence="14 15">
    <name type="scientific">Aphanothece sacrum FPU1</name>
    <dbReference type="NCBI Taxonomy" id="1920663"/>
    <lineage>
        <taxon>Bacteria</taxon>
        <taxon>Bacillati</taxon>
        <taxon>Cyanobacteriota</taxon>
        <taxon>Cyanophyceae</taxon>
        <taxon>Oscillatoriophycideae</taxon>
        <taxon>Chroococcales</taxon>
        <taxon>Aphanothecaceae</taxon>
        <taxon>Aphanothece</taxon>
    </lineage>
</organism>
<feature type="domain" description="Mur ligase central" evidence="13">
    <location>
        <begin position="41"/>
        <end position="282"/>
    </location>
</feature>